<evidence type="ECO:0000256" key="1">
    <source>
        <dbReference type="SAM" id="Phobius"/>
    </source>
</evidence>
<organism evidence="2 3">
    <name type="scientific">[Clostridium] fimetarium</name>
    <dbReference type="NCBI Taxonomy" id="99656"/>
    <lineage>
        <taxon>Bacteria</taxon>
        <taxon>Bacillati</taxon>
        <taxon>Bacillota</taxon>
        <taxon>Clostridia</taxon>
        <taxon>Lachnospirales</taxon>
        <taxon>Lachnospiraceae</taxon>
    </lineage>
</organism>
<keyword evidence="1" id="KW-1133">Transmembrane helix</keyword>
<feature type="transmembrane region" description="Helical" evidence="1">
    <location>
        <begin position="20"/>
        <end position="41"/>
    </location>
</feature>
<accession>A0A1I0NJ97</accession>
<dbReference type="RefSeq" id="WP_092451261.1">
    <property type="nucleotide sequence ID" value="NZ_FOJI01000003.1"/>
</dbReference>
<proteinExistence type="predicted"/>
<protein>
    <submittedName>
        <fullName evidence="2">Uncharacterized protein</fullName>
    </submittedName>
</protein>
<sequence>MKSQVEVSTNFKQKAVVINLLYATTIIIILLGVSFIVYSMVNNVSFKVINSSVHGAVFGLVVAYLGARYFLSVTKLKTELYKSTSQFSWSNFKKEKKKKK</sequence>
<reference evidence="2 3" key="1">
    <citation type="submission" date="2016-10" db="EMBL/GenBank/DDBJ databases">
        <authorList>
            <person name="de Groot N.N."/>
        </authorList>
    </citation>
    <scope>NUCLEOTIDE SEQUENCE [LARGE SCALE GENOMIC DNA]</scope>
    <source>
        <strain evidence="2 3">DSM 9179</strain>
    </source>
</reference>
<dbReference type="EMBL" id="FOJI01000003">
    <property type="protein sequence ID" value="SEW01317.1"/>
    <property type="molecule type" value="Genomic_DNA"/>
</dbReference>
<gene>
    <name evidence="2" type="ORF">SAMN05421659_103140</name>
</gene>
<name>A0A1I0NJ97_9FIRM</name>
<feature type="transmembrane region" description="Helical" evidence="1">
    <location>
        <begin position="53"/>
        <end position="71"/>
    </location>
</feature>
<keyword evidence="1" id="KW-0472">Membrane</keyword>
<evidence type="ECO:0000313" key="2">
    <source>
        <dbReference type="EMBL" id="SEW01317.1"/>
    </source>
</evidence>
<evidence type="ECO:0000313" key="3">
    <source>
        <dbReference type="Proteomes" id="UP000199701"/>
    </source>
</evidence>
<dbReference type="Proteomes" id="UP000199701">
    <property type="component" value="Unassembled WGS sequence"/>
</dbReference>
<dbReference type="AlphaFoldDB" id="A0A1I0NJ97"/>
<keyword evidence="3" id="KW-1185">Reference proteome</keyword>
<keyword evidence="1" id="KW-0812">Transmembrane</keyword>
<dbReference type="OrthoDB" id="1935307at2"/>
<dbReference type="STRING" id="99656.SAMN05421659_103140"/>